<proteinExistence type="predicted"/>
<dbReference type="Pfam" id="PF12259">
    <property type="entry name" value="Baculo_F"/>
    <property type="match status" value="1"/>
</dbReference>
<dbReference type="Proteomes" id="UP001160148">
    <property type="component" value="Unassembled WGS sequence"/>
</dbReference>
<accession>A0AAV0Y5M3</accession>
<evidence type="ECO:0000313" key="2">
    <source>
        <dbReference type="Proteomes" id="UP001160148"/>
    </source>
</evidence>
<comment type="caution">
    <text evidence="1">The sequence shown here is derived from an EMBL/GenBank/DDBJ whole genome shotgun (WGS) entry which is preliminary data.</text>
</comment>
<reference evidence="1 2" key="1">
    <citation type="submission" date="2023-01" db="EMBL/GenBank/DDBJ databases">
        <authorList>
            <person name="Whitehead M."/>
        </authorList>
    </citation>
    <scope>NUCLEOTIDE SEQUENCE [LARGE SCALE GENOMIC DNA]</scope>
</reference>
<keyword evidence="2" id="KW-1185">Reference proteome</keyword>
<protein>
    <submittedName>
        <fullName evidence="1">Uncharacterized protein</fullName>
    </submittedName>
</protein>
<dbReference type="EMBL" id="CARXXK010001450">
    <property type="protein sequence ID" value="CAI6376190.1"/>
    <property type="molecule type" value="Genomic_DNA"/>
</dbReference>
<gene>
    <name evidence="1" type="ORF">MEUPH1_LOCUS29594</name>
</gene>
<dbReference type="InterPro" id="IPR022048">
    <property type="entry name" value="Envelope_fusion-like"/>
</dbReference>
<name>A0AAV0Y5M3_9HEMI</name>
<dbReference type="AlphaFoldDB" id="A0AAV0Y5M3"/>
<organism evidence="1 2">
    <name type="scientific">Macrosiphum euphorbiae</name>
    <name type="common">potato aphid</name>
    <dbReference type="NCBI Taxonomy" id="13131"/>
    <lineage>
        <taxon>Eukaryota</taxon>
        <taxon>Metazoa</taxon>
        <taxon>Ecdysozoa</taxon>
        <taxon>Arthropoda</taxon>
        <taxon>Hexapoda</taxon>
        <taxon>Insecta</taxon>
        <taxon>Pterygota</taxon>
        <taxon>Neoptera</taxon>
        <taxon>Paraneoptera</taxon>
        <taxon>Hemiptera</taxon>
        <taxon>Sternorrhyncha</taxon>
        <taxon>Aphidomorpha</taxon>
        <taxon>Aphidoidea</taxon>
        <taxon>Aphididae</taxon>
        <taxon>Macrosiphini</taxon>
        <taxon>Macrosiphum</taxon>
    </lineage>
</organism>
<evidence type="ECO:0000313" key="1">
    <source>
        <dbReference type="EMBL" id="CAI6376190.1"/>
    </source>
</evidence>
<sequence>MATNLTGNYQIQKIESPSGFFFIHLTNVKTTNSKWKLSVYVNLTTYDDNFDQIKKFQRETVQHCLKIAKNTEIVPIEHIVIWSYLCEQFNTTTTSYIHDIEKTRQQINYSVSRSERYRRGLINGIGRLSKTLFGICSDEDYDFFDKKINEITEKQIRVIHDMQQQTRIVQSTVHDVDKEMVKIPQSETAIINNINKLQKYSKQSR</sequence>